<gene>
    <name evidence="2" type="ORF">PPSIR1_37679</name>
</gene>
<dbReference type="InterPro" id="IPR036390">
    <property type="entry name" value="WH_DNA-bd_sf"/>
</dbReference>
<organism evidence="2 3">
    <name type="scientific">Plesiocystis pacifica SIR-1</name>
    <dbReference type="NCBI Taxonomy" id="391625"/>
    <lineage>
        <taxon>Bacteria</taxon>
        <taxon>Pseudomonadati</taxon>
        <taxon>Myxococcota</taxon>
        <taxon>Polyangia</taxon>
        <taxon>Nannocystales</taxon>
        <taxon>Nannocystaceae</taxon>
        <taxon>Plesiocystis</taxon>
    </lineage>
</organism>
<dbReference type="SUPFAM" id="SSF46785">
    <property type="entry name" value="Winged helix' DNA-binding domain"/>
    <property type="match status" value="1"/>
</dbReference>
<evidence type="ECO:0000256" key="1">
    <source>
        <dbReference type="SAM" id="MobiDB-lite"/>
    </source>
</evidence>
<evidence type="ECO:0000313" key="2">
    <source>
        <dbReference type="EMBL" id="EDM74625.1"/>
    </source>
</evidence>
<evidence type="ECO:0000313" key="3">
    <source>
        <dbReference type="Proteomes" id="UP000005801"/>
    </source>
</evidence>
<name>A6GHK1_9BACT</name>
<dbReference type="AlphaFoldDB" id="A6GHK1"/>
<reference evidence="2 3" key="1">
    <citation type="submission" date="2007-06" db="EMBL/GenBank/DDBJ databases">
        <authorList>
            <person name="Shimkets L."/>
            <person name="Ferriera S."/>
            <person name="Johnson J."/>
            <person name="Kravitz S."/>
            <person name="Beeson K."/>
            <person name="Sutton G."/>
            <person name="Rogers Y.-H."/>
            <person name="Friedman R."/>
            <person name="Frazier M."/>
            <person name="Venter J.C."/>
        </authorList>
    </citation>
    <scope>NUCLEOTIDE SEQUENCE [LARGE SCALE GENOMIC DNA]</scope>
    <source>
        <strain evidence="2 3">SIR-1</strain>
    </source>
</reference>
<dbReference type="Gene3D" id="1.10.10.10">
    <property type="entry name" value="Winged helix-like DNA-binding domain superfamily/Winged helix DNA-binding domain"/>
    <property type="match status" value="1"/>
</dbReference>
<comment type="caution">
    <text evidence="2">The sequence shown here is derived from an EMBL/GenBank/DDBJ whole genome shotgun (WGS) entry which is preliminary data.</text>
</comment>
<protein>
    <submittedName>
        <fullName evidence="2">Uncharacterized protein</fullName>
    </submittedName>
</protein>
<sequence>MVQDNPELSGVTLGDLFEAGGGRKRGKGKTSGGGSKGGGKRNVRTEAGREAFDAEVLEALKALGGDTIAATDLRASLGADSTQLRTSLNRLIEKGLVTFTGKARGTRYSLAS</sequence>
<dbReference type="EMBL" id="ABCS01000121">
    <property type="protein sequence ID" value="EDM74625.1"/>
    <property type="molecule type" value="Genomic_DNA"/>
</dbReference>
<dbReference type="Proteomes" id="UP000005801">
    <property type="component" value="Unassembled WGS sequence"/>
</dbReference>
<proteinExistence type="predicted"/>
<feature type="region of interest" description="Disordered" evidence="1">
    <location>
        <begin position="1"/>
        <end position="48"/>
    </location>
</feature>
<accession>A6GHK1</accession>
<keyword evidence="3" id="KW-1185">Reference proteome</keyword>
<dbReference type="InterPro" id="IPR036388">
    <property type="entry name" value="WH-like_DNA-bd_sf"/>
</dbReference>